<evidence type="ECO:0000259" key="5">
    <source>
        <dbReference type="PROSITE" id="PS50238"/>
    </source>
</evidence>
<dbReference type="InterPro" id="IPR041489">
    <property type="entry name" value="PDZ_6"/>
</dbReference>
<evidence type="ECO:0000259" key="4">
    <source>
        <dbReference type="PROSITE" id="PS50106"/>
    </source>
</evidence>
<feature type="compositionally biased region" description="Polar residues" evidence="2">
    <location>
        <begin position="452"/>
        <end position="462"/>
    </location>
</feature>
<dbReference type="InParanoid" id="A0A6J3EA11"/>
<dbReference type="RefSeq" id="XP_032058722.1">
    <property type="nucleotide sequence ID" value="XM_032202831.1"/>
</dbReference>
<dbReference type="PANTHER" id="PTHR23175:SF5">
    <property type="entry name" value="RHO GTPASE-ACTIVATING PROTEIN 23"/>
    <property type="match status" value="1"/>
</dbReference>
<dbReference type="SMART" id="SM00324">
    <property type="entry name" value="RhoGAP"/>
    <property type="match status" value="1"/>
</dbReference>
<dbReference type="Pfam" id="PF00620">
    <property type="entry name" value="RhoGAP"/>
    <property type="match status" value="1"/>
</dbReference>
<dbReference type="Pfam" id="PF15410">
    <property type="entry name" value="PH_9"/>
    <property type="match status" value="1"/>
</dbReference>
<feature type="region of interest" description="Disordered" evidence="2">
    <location>
        <begin position="9"/>
        <end position="41"/>
    </location>
</feature>
<dbReference type="CDD" id="cd04395">
    <property type="entry name" value="RhoGAP_ARHGAP21"/>
    <property type="match status" value="1"/>
</dbReference>
<feature type="compositionally biased region" description="Low complexity" evidence="2">
    <location>
        <begin position="251"/>
        <end position="264"/>
    </location>
</feature>
<feature type="region of interest" description="Disordered" evidence="2">
    <location>
        <begin position="172"/>
        <end position="472"/>
    </location>
</feature>
<dbReference type="InterPro" id="IPR000198">
    <property type="entry name" value="RhoGAP_dom"/>
</dbReference>
<gene>
    <name evidence="7" type="primary">ARHGAP23</name>
</gene>
<feature type="compositionally biased region" description="Basic and acidic residues" evidence="2">
    <location>
        <begin position="1438"/>
        <end position="1466"/>
    </location>
</feature>
<dbReference type="SUPFAM" id="SSF50156">
    <property type="entry name" value="PDZ domain-like"/>
    <property type="match status" value="1"/>
</dbReference>
<evidence type="ECO:0000259" key="3">
    <source>
        <dbReference type="PROSITE" id="PS50003"/>
    </source>
</evidence>
<dbReference type="InterPro" id="IPR036034">
    <property type="entry name" value="PDZ_sf"/>
</dbReference>
<feature type="domain" description="PH" evidence="3">
    <location>
        <begin position="766"/>
        <end position="880"/>
    </location>
</feature>
<feature type="compositionally biased region" description="Pro residues" evidence="2">
    <location>
        <begin position="1544"/>
        <end position="1555"/>
    </location>
</feature>
<dbReference type="FunFam" id="2.30.42.10:FF:000066">
    <property type="entry name" value="Rho GTPase activating protein 21"/>
    <property type="match status" value="1"/>
</dbReference>
<dbReference type="Gene3D" id="2.30.29.30">
    <property type="entry name" value="Pleckstrin-homology domain (PH domain)/Phosphotyrosine-binding domain (PTB)"/>
    <property type="match status" value="1"/>
</dbReference>
<feature type="compositionally biased region" description="Pro residues" evidence="2">
    <location>
        <begin position="233"/>
        <end position="242"/>
    </location>
</feature>
<dbReference type="SMART" id="SM00228">
    <property type="entry name" value="PDZ"/>
    <property type="match status" value="1"/>
</dbReference>
<evidence type="ECO:0000256" key="2">
    <source>
        <dbReference type="SAM" id="MobiDB-lite"/>
    </source>
</evidence>
<dbReference type="Gene3D" id="2.30.42.10">
    <property type="match status" value="1"/>
</dbReference>
<dbReference type="FunFam" id="1.10.555.10:FF:000014">
    <property type="entry name" value="Rho GTPase activating protein 21"/>
    <property type="match status" value="1"/>
</dbReference>
<protein>
    <submittedName>
        <fullName evidence="7">Rho GTPase-activating protein 23 isoform X1</fullName>
    </submittedName>
</protein>
<evidence type="ECO:0000313" key="7">
    <source>
        <dbReference type="RefSeq" id="XP_032058722.1"/>
    </source>
</evidence>
<feature type="region of interest" description="Disordered" evidence="2">
    <location>
        <begin position="1197"/>
        <end position="1325"/>
    </location>
</feature>
<feature type="compositionally biased region" description="Basic and acidic residues" evidence="2">
    <location>
        <begin position="285"/>
        <end position="295"/>
    </location>
</feature>
<dbReference type="GO" id="GO:0005096">
    <property type="term" value="F:GTPase activator activity"/>
    <property type="evidence" value="ECO:0007669"/>
    <property type="project" value="UniProtKB-KW"/>
</dbReference>
<dbReference type="PROSITE" id="PS50003">
    <property type="entry name" value="PH_DOMAIN"/>
    <property type="match status" value="1"/>
</dbReference>
<feature type="region of interest" description="Disordered" evidence="2">
    <location>
        <begin position="593"/>
        <end position="617"/>
    </location>
</feature>
<dbReference type="KEGG" id="aful:116498520"/>
<dbReference type="CDD" id="cd01253">
    <property type="entry name" value="PH_ARHGAP21-like"/>
    <property type="match status" value="1"/>
</dbReference>
<dbReference type="InterPro" id="IPR008936">
    <property type="entry name" value="Rho_GTPase_activation_prot"/>
</dbReference>
<dbReference type="InterPro" id="IPR011993">
    <property type="entry name" value="PH-like_dom_sf"/>
</dbReference>
<feature type="compositionally biased region" description="Basic and acidic residues" evidence="2">
    <location>
        <begin position="1356"/>
        <end position="1372"/>
    </location>
</feature>
<feature type="region of interest" description="Disordered" evidence="2">
    <location>
        <begin position="1340"/>
        <end position="1564"/>
    </location>
</feature>
<dbReference type="Pfam" id="PF17820">
    <property type="entry name" value="PDZ_6"/>
    <property type="match status" value="1"/>
</dbReference>
<feature type="domain" description="PDZ" evidence="4">
    <location>
        <begin position="43"/>
        <end position="153"/>
    </location>
</feature>
<dbReference type="InterPro" id="IPR001849">
    <property type="entry name" value="PH_domain"/>
</dbReference>
<feature type="compositionally biased region" description="Basic residues" evidence="2">
    <location>
        <begin position="1467"/>
        <end position="1477"/>
    </location>
</feature>
<accession>A0A6J3EA11</accession>
<dbReference type="InterPro" id="IPR001478">
    <property type="entry name" value="PDZ"/>
</dbReference>
<feature type="domain" description="Rho-GAP" evidence="5">
    <location>
        <begin position="975"/>
        <end position="1167"/>
    </location>
</feature>
<organism evidence="6 7">
    <name type="scientific">Aythya fuligula</name>
    <name type="common">Tufted duck</name>
    <name type="synonym">Anas fuligula</name>
    <dbReference type="NCBI Taxonomy" id="219594"/>
    <lineage>
        <taxon>Eukaryota</taxon>
        <taxon>Metazoa</taxon>
        <taxon>Chordata</taxon>
        <taxon>Craniata</taxon>
        <taxon>Vertebrata</taxon>
        <taxon>Euteleostomi</taxon>
        <taxon>Archelosauria</taxon>
        <taxon>Archosauria</taxon>
        <taxon>Dinosauria</taxon>
        <taxon>Saurischia</taxon>
        <taxon>Theropoda</taxon>
        <taxon>Coelurosauria</taxon>
        <taxon>Aves</taxon>
        <taxon>Neognathae</taxon>
        <taxon>Galloanserae</taxon>
        <taxon>Anseriformes</taxon>
        <taxon>Anatidae</taxon>
        <taxon>Aythyinae</taxon>
        <taxon>Aythya</taxon>
    </lineage>
</organism>
<feature type="compositionally biased region" description="Low complexity" evidence="2">
    <location>
        <begin position="1530"/>
        <end position="1543"/>
    </location>
</feature>
<dbReference type="Gene3D" id="1.10.555.10">
    <property type="entry name" value="Rho GTPase activation protein"/>
    <property type="match status" value="1"/>
</dbReference>
<feature type="compositionally biased region" description="Low complexity" evidence="2">
    <location>
        <begin position="1278"/>
        <end position="1292"/>
    </location>
</feature>
<feature type="compositionally biased region" description="Basic and acidic residues" evidence="2">
    <location>
        <begin position="322"/>
        <end position="333"/>
    </location>
</feature>
<evidence type="ECO:0000313" key="6">
    <source>
        <dbReference type="Proteomes" id="UP000504639"/>
    </source>
</evidence>
<feature type="region of interest" description="Disordered" evidence="2">
    <location>
        <begin position="928"/>
        <end position="951"/>
    </location>
</feature>
<feature type="compositionally biased region" description="Low complexity" evidence="2">
    <location>
        <begin position="426"/>
        <end position="448"/>
    </location>
</feature>
<dbReference type="CDD" id="cd06756">
    <property type="entry name" value="PDZ_ARHGAP21_23-like"/>
    <property type="match status" value="1"/>
</dbReference>
<dbReference type="CTD" id="57636"/>
<feature type="compositionally biased region" description="Basic and acidic residues" evidence="2">
    <location>
        <begin position="539"/>
        <end position="561"/>
    </location>
</feature>
<dbReference type="SMART" id="SM00233">
    <property type="entry name" value="PH"/>
    <property type="match status" value="1"/>
</dbReference>
<feature type="region of interest" description="Disordered" evidence="2">
    <location>
        <begin position="508"/>
        <end position="577"/>
    </location>
</feature>
<dbReference type="GO" id="GO:0007165">
    <property type="term" value="P:signal transduction"/>
    <property type="evidence" value="ECO:0007669"/>
    <property type="project" value="InterPro"/>
</dbReference>
<dbReference type="SUPFAM" id="SSF48350">
    <property type="entry name" value="GTPase activation domain, GAP"/>
    <property type="match status" value="1"/>
</dbReference>
<dbReference type="InterPro" id="IPR041681">
    <property type="entry name" value="PH_9"/>
</dbReference>
<dbReference type="GeneID" id="116498520"/>
<dbReference type="PROSITE" id="PS50106">
    <property type="entry name" value="PDZ"/>
    <property type="match status" value="1"/>
</dbReference>
<name>A0A6J3EA11_AYTFU</name>
<keyword evidence="6" id="KW-1185">Reference proteome</keyword>
<proteinExistence type="predicted"/>
<dbReference type="PROSITE" id="PS50238">
    <property type="entry name" value="RHOGAP"/>
    <property type="match status" value="1"/>
</dbReference>
<dbReference type="Proteomes" id="UP000504639">
    <property type="component" value="Chromosome 24"/>
</dbReference>
<feature type="compositionally biased region" description="Basic and acidic residues" evidence="2">
    <location>
        <begin position="372"/>
        <end position="383"/>
    </location>
</feature>
<sequence length="1564" mass="170278">MNGIAFCLVGIPPPAPTPGRRDGASPNDNAPPEGPFPWGGPKTVVLRKSTQGGFGFTLRHFIVYPPESAVHSPAKEEENGNRAGPPRSRLEPMDTIFVKNVREDGPAHQAGLRTGDRLVKVNGESIIGKTYSQVIALIQNSDDVLELSIMPKDEDILQLAYSQDAYLKGNEPYSGGAQSIPEPPPLCYPRKTYPFQARGAEPPPGQPPDPRAHRPAGTRSEGGGSPAHRPEEPQPGGPPQRPAVPHGRPGSFSRSACPSSSASSLPERYGVPPAAPSCYGGGPKHPAEHRTHCGFKEGGGGPRVPGRQECQQALSRWFCSQEPRRSTSEERRYAMPPRYRSVSQDRLGGSATPRGWPHSASHDTLLQPAREGWAHRARSDHSLGRCGRSMEALEPGALLSPRLDRSAWPPERLCRATAAGPPGTHSSFAPPSSSSSSAAAAPREPAAPVQKHPSQPNLQSVDDSGYIGYRSYSPSFQRRTGLLHARSFRDPAFGGLPTFSITQRPAATAAPFPERATPVAPLPAGSTHPGPPLAPEAPQEQRMESSRVPEQHEERREEVVLRQKPPTGRKMPPPLRQMNFVFPDGVKETDICDPPAAGSRGERPAAERSGRRVAPLAAPEDSLASIPFIDEPTSPSIDLKAKHVPASSVVSSAMNSAPAVATSPSSPTFAFALSRHYSQDCSSIKAGRRSSYLLAITTERSKSCDDGLNTFRDEGKILRRMPSRVPSLRMLRSFFTDGSLDSLGTSEDTRSKRHSTSDLSDVTFSDVRKEGWLHYKQILTKKGKKVGGGIRQWKRVFAVLRTHSLYLCKDRREAVTCGPAPGEEEQPISIRACLVDISYSETKRKHVFRLTTADFCEYLFQAEDREDMLAWIKVIRENSKAEGEDPGFASQALINKKLNDYRKVSPAGAKPDSSPKGSRGLGIRAEFLKQTGTSAPRSPRQDVAVMKDESSSQKAPWGINLMKKNKKSAPRAFGVRLEDCQPAPDNKNVPLIVEACCKVVEDRGLEYMGIYRVPGNNAVVSSLQEQLNKGATEINLQDERWQDLNVISSLLKSFFRKLPEPLFTDDKYNDFIEANRIEDASERMRTLRKLIRDLPGHYYETLKFLVGHLKTIADHSEKNKMEPRNLALVFGPTLVRTSEDNMTDMVTHMPDRYKIVETLIQHSDWFFSDKEDKGEKTPVDEKEAQSVPNIEYLLPNIGRTAAPGDAPDSTHSGSAKAKGTWPSRKEPSPRELLAIPFISAVNRKRKKRREAEGFGSSTDDDVEHRDPKGREQEDEEAAAAAPGPGKAPHGPGTEPAAPSPEQESALEPGGTGAEPAPDARSIVSGYSTLSTIDRSLCSEVQSVAESRGEEADDERSEFSHVETDTESREGARARLGQVEGGAGGEDKVPPGRPSFNSHRLIQCDTLARRKLGRPRPAGETPVPAGEGHGGWVPPGRPSLREQLRQRLRSSADDMGVRLRRAHSPETRRKKSSWRRHTVVVPGGLKDLNFNEWKEPRGGLDVPPGPCRDKDSGLSSLESTKARPAAPSPAQPGGATKAPSTKSPPGSPGPPAPGPVSPLRFPQCL</sequence>
<dbReference type="PANTHER" id="PTHR23175">
    <property type="entry name" value="PDZ DOMAIN-CONTAINING PROTEIN"/>
    <property type="match status" value="1"/>
</dbReference>
<keyword evidence="1" id="KW-0343">GTPase activation</keyword>
<feature type="compositionally biased region" description="Basic and acidic residues" evidence="2">
    <location>
        <begin position="600"/>
        <end position="610"/>
    </location>
</feature>
<feature type="compositionally biased region" description="Basic and acidic residues" evidence="2">
    <location>
        <begin position="1262"/>
        <end position="1271"/>
    </location>
</feature>
<reference evidence="7" key="1">
    <citation type="submission" date="2025-08" db="UniProtKB">
        <authorList>
            <consortium name="RefSeq"/>
        </authorList>
    </citation>
    <scope>IDENTIFICATION</scope>
    <source>
        <tissue evidence="7">Lung</tissue>
    </source>
</reference>
<dbReference type="SUPFAM" id="SSF50729">
    <property type="entry name" value="PH domain-like"/>
    <property type="match status" value="1"/>
</dbReference>
<evidence type="ECO:0000256" key="1">
    <source>
        <dbReference type="ARBA" id="ARBA00022468"/>
    </source>
</evidence>
<feature type="region of interest" description="Disordered" evidence="2">
    <location>
        <begin position="69"/>
        <end position="90"/>
    </location>
</feature>